<sequence length="50" mass="5458">MEDFTAVDAALDSGYYQPSPDGLVIAAEKFWSLVSSLSELSHLRGLTEHC</sequence>
<evidence type="ECO:0000313" key="1">
    <source>
        <dbReference type="EMBL" id="MEP1062503.1"/>
    </source>
</evidence>
<dbReference type="Proteomes" id="UP001476950">
    <property type="component" value="Unassembled WGS sequence"/>
</dbReference>
<proteinExistence type="predicted"/>
<organism evidence="1 2">
    <name type="scientific">Stenomitos frigidus AS-A4</name>
    <dbReference type="NCBI Taxonomy" id="2933935"/>
    <lineage>
        <taxon>Bacteria</taxon>
        <taxon>Bacillati</taxon>
        <taxon>Cyanobacteriota</taxon>
        <taxon>Cyanophyceae</taxon>
        <taxon>Leptolyngbyales</taxon>
        <taxon>Leptolyngbyaceae</taxon>
        <taxon>Stenomitos</taxon>
    </lineage>
</organism>
<dbReference type="RefSeq" id="WP_190446128.1">
    <property type="nucleotide sequence ID" value="NZ_JAMPLM010000069.1"/>
</dbReference>
<accession>A0ABV0KTX6</accession>
<reference evidence="1 2" key="1">
    <citation type="submission" date="2022-04" db="EMBL/GenBank/DDBJ databases">
        <title>Positive selection, recombination, and allopatry shape intraspecific diversity of widespread and dominant cyanobacteria.</title>
        <authorList>
            <person name="Wei J."/>
            <person name="Shu W."/>
            <person name="Hu C."/>
        </authorList>
    </citation>
    <scope>NUCLEOTIDE SEQUENCE [LARGE SCALE GENOMIC DNA]</scope>
    <source>
        <strain evidence="1 2">AS-A4</strain>
    </source>
</reference>
<name>A0ABV0KTX6_9CYAN</name>
<gene>
    <name evidence="1" type="ORF">NDI38_29445</name>
</gene>
<comment type="caution">
    <text evidence="1">The sequence shown here is derived from an EMBL/GenBank/DDBJ whole genome shotgun (WGS) entry which is preliminary data.</text>
</comment>
<dbReference type="EMBL" id="JAMPLM010000069">
    <property type="protein sequence ID" value="MEP1062503.1"/>
    <property type="molecule type" value="Genomic_DNA"/>
</dbReference>
<protein>
    <submittedName>
        <fullName evidence="1">Uncharacterized protein</fullName>
    </submittedName>
</protein>
<keyword evidence="2" id="KW-1185">Reference proteome</keyword>
<evidence type="ECO:0000313" key="2">
    <source>
        <dbReference type="Proteomes" id="UP001476950"/>
    </source>
</evidence>